<dbReference type="SUPFAM" id="SSF50156">
    <property type="entry name" value="PDZ domain-like"/>
    <property type="match status" value="5"/>
</dbReference>
<feature type="domain" description="FERM" evidence="26">
    <location>
        <begin position="541"/>
        <end position="841"/>
    </location>
</feature>
<dbReference type="InterPro" id="IPR019749">
    <property type="entry name" value="Band_41_domain"/>
</dbReference>
<reference evidence="29 30" key="1">
    <citation type="journal article" date="2012" name="Nature">
        <title>The genomic landscape of species divergence in Ficedula flycatchers.</title>
        <authorList>
            <person name="Ellegren H."/>
            <person name="Smeds L."/>
            <person name="Burri R."/>
            <person name="Olason P.I."/>
            <person name="Backstrom N."/>
            <person name="Kawakami T."/>
            <person name="Kunstner A."/>
            <person name="Makinen H."/>
            <person name="Nadachowska-Brzyska K."/>
            <person name="Qvarnstrom A."/>
            <person name="Uebbing S."/>
            <person name="Wolf J.B."/>
        </authorList>
    </citation>
    <scope>NUCLEOTIDE SEQUENCE [LARGE SCALE GENOMIC DNA]</scope>
</reference>
<feature type="region of interest" description="Disordered" evidence="23">
    <location>
        <begin position="1133"/>
        <end position="1305"/>
    </location>
</feature>
<dbReference type="Gene3D" id="3.10.20.90">
    <property type="entry name" value="Phosphatidylinositol 3-kinase Catalytic Subunit, Chain A, domain 1"/>
    <property type="match status" value="1"/>
</dbReference>
<sequence length="2385" mass="264359">MHVSLAEALEVRGGPLQEEEIWAILNQSAESLQELFRKADPTALGFIVSPWSLLLLPSGSVSFTDENVSQQDLRAFTAPEVLQNHSLSSLSDVEKVHIYSLGMALFWGADHEVPQSQPIKLGDHLNSILLGMCEDVIYARVSVRTVLDACSAHIRNSNCAPSFSYVKQLVRLVLGSLSGMDQLSCNGDRKLQPDRSQAIRERLRGKGLPTVEISLTCDCLETSHFSQQTTLNKGLSKSMGFLSIRGTRDEEEFFQDISADYNSGREDVFCPHRCKTSELEKKGRLHTDVPPKRKIWASSTDLLCTTDKAAERDHAGGSHRHSHQCETFTVRTSTAARNKEARYSDGSIALDVFGPQKLDQTRHVPETSTSAAISSAFDRIRERQKKLQLLREAMNVEEPLRRYKSYHSDVYSTSSESPSVISSEPDFRQGKTYHEAPFEGKLISQEVMLKRQEEEMMQLQARMALRQSRPNLYPGDAIRSSMLDITRDPLREIALETAMTQRKLRNFFGPEFVKMTIEPFISLDLPKSILTKKGKSDDTRRKVNVMLLSGQKLELTCDTKTICKDVFDMVVAHIGLVEHHFFGLATLRDNEFFFVDPDIKLSKVAPEGWKEEPKKKNKPPVNFTLFFRIKFFVDDVSLIQHTLTCHQYYLQLRKDILEDRMHCDDETALLLASLALQAEYGDYQAEVHGLSYFRLEHYVPARVMEKLDLSYIKEELPKLHSTYVGASEKETELEFLKLCQRLTEYGVHLHHVLPEKKSQTGILLGVCCKGVVIFEVHNGARTPVLRFPWRETKKISFSKKKITLQNTSDGIKHAFQTDNSKTCQYLLHLCSSQHKFQLQMRTRQSNQDTQDIERASFRSLNLHADSVKGFNMGRAISTGSLASSTLNRLAVRPLSVQAEILKRLSCSELSLFQPLSGSARDKNEKSPWEERPRVMSKSFHDLSQSHISVYPPRKNVITALDSSPKKIEDIMGRVFQQMPKFDTGSATGALKLNNSKSHAGLSRSPERKKNESDSSSIEDTGQAYVVGQHAKNNITNRVATPEREITLVNLKKNDKFGLGFQIVGGEKTGKLDLGIFIHSVIPGGPADLEGTLKPGHRLISINSTSLEGVSHQAALEILENAPEDVTLVISQPKDKLSKASSHTAPISNGARGYLRRPSSVQDNEAESSSEEHSRCRGPQRPVSGSLSGLSGGRRDGSMSSQDSRTESASLAQSQPAGFLGKRASGRAQQDAQHHSQGQPGGSAAVGKRRSSLDGTRVKNKRPGLGEPVEYSDRGDSDMDEATYSGSQEQQPAKKDSSSSNTANKVNSKNVSATLLKPGDIFEVELAKKDNGLGISVTGGVNTSIRHGGIYVKAIIPKGAAEADGRIEKGDRVLSVNGISLEGATHKQAVETLRNTGQVVHLLLEKGQLSGAKAHAPVTPQCTLPNQVGQCEPQEKPATESSNAKDYSFVTAENTFEVKLLKNSSGLGFSFCREDNLTPEQLGSTIVRVKKLFPGQPAAESGQIEIGDVILKVNGASLKGLTQQEVISALRGTSPEVSLLLCRPPSGILPDIDPSLLTPIHSPQQVFPEVSREVSGPSNGEQGDSSDENETTDLSKKRLKSPSRRDSYSDSSRSGDEEVMGSAAQVGLGWSSGLYHSSGEAEAGAQSPYEAHPGQVDAVRTILYPEQEAPGKAELEDSDVPLDLPVIPTCRTVPDVTTCMLINDCYATPVSELTSHLGEIDSLLTQLEKNAEEYEPEVELRVTLTKSEKGSLGFTVTKGNDSVGCYIHDIVQDPAKSDGRLRPGDRLIKVNEIDVTNMSHTDAVNFLRAAPRTVRLVLGRVLELPKMPVLPHLLPDITLLCHKEELGLSLSGGHDSLYQVVYISDILPKSAAAREESLHVLDIIHYINGVSTQGMTLKEAKRMLETCLPTVVLKATRDGHAVFPKSKSPENSSPWQKKANEIMPCVCPSKLVLPNHSILGKLVILHCLSSGTEVPDDEYYDEDDHNEVVQYLLDVVDEEAQNLLNQNNRVAPGHFLFCLCYKSEDTDCDGSSLPEDFSEVGCQEPSLSQADEEEITWGSDELPIESVSQERVNKDFPLVTDEEISALPAVNVLPGGKYSGAKLKSAIRMLRGLLEQGVPSKEIENLQELKPLDQCLIGQAKENRRKNRYKNILPYDTTRVPLGVEGGYINASFIRMPVGNEEFVYIACQGPLPTTVADFWQMVWEQNCTVIAMMTQEVEGEKIKCQRYWPDVLNKTTMINDRLRLALVRLQQLKGFIIRVLELQEIQTGEVRHISHLNFIAWPDHDTPSQPDDLLTFISYMRHVHNSGPIITHCSAGIGRSGTLICIDVVLGLISRDLEFDISDLVRTMRLQRHGMVQTEDQYIFCYQVVLYVLNRLQHEEQQRDK</sequence>
<dbReference type="PRINTS" id="PR00700">
    <property type="entry name" value="PRTYPHPHTASE"/>
</dbReference>
<dbReference type="PROSITE" id="PS50055">
    <property type="entry name" value="TYR_PHOSPHATASE_PTP"/>
    <property type="match status" value="1"/>
</dbReference>
<keyword evidence="10 19" id="KW-0904">Protein phosphatase</keyword>
<evidence type="ECO:0000256" key="17">
    <source>
        <dbReference type="ARBA" id="ARBA00065356"/>
    </source>
</evidence>
<dbReference type="InterPro" id="IPR052074">
    <property type="entry name" value="NonRcpt_TyrProt_Phosphatase"/>
</dbReference>
<comment type="function">
    <text evidence="19">Regulates negatively FAS-induced apoptosis and NGFR-mediated pro-apoptotic signaling.</text>
</comment>
<dbReference type="EC" id="3.1.3.48" evidence="5 19"/>
<dbReference type="Pfam" id="PF09379">
    <property type="entry name" value="FERM_N"/>
    <property type="match status" value="1"/>
</dbReference>
<dbReference type="FunFam" id="1.20.80.10:FF:000011">
    <property type="entry name" value="Tyrosine-protein phosphatase non-receptor type 13"/>
    <property type="match status" value="1"/>
</dbReference>
<dbReference type="GO" id="GO:0005856">
    <property type="term" value="C:cytoskeleton"/>
    <property type="evidence" value="ECO:0007669"/>
    <property type="project" value="UniProtKB-SubCell"/>
</dbReference>
<dbReference type="SUPFAM" id="SSF50729">
    <property type="entry name" value="PH domain-like"/>
    <property type="match status" value="1"/>
</dbReference>
<dbReference type="CDD" id="cd06696">
    <property type="entry name" value="PDZ4_PTPN13-like"/>
    <property type="match status" value="1"/>
</dbReference>
<evidence type="ECO:0000256" key="20">
    <source>
        <dbReference type="PIRSR" id="PIRSR000933-50"/>
    </source>
</evidence>
<evidence type="ECO:0000259" key="25">
    <source>
        <dbReference type="PROSITE" id="PS50056"/>
    </source>
</evidence>
<evidence type="ECO:0000256" key="8">
    <source>
        <dbReference type="ARBA" id="ARBA00022737"/>
    </source>
</evidence>
<dbReference type="Gene3D" id="1.20.80.10">
    <property type="match status" value="1"/>
</dbReference>
<dbReference type="InterPro" id="IPR018980">
    <property type="entry name" value="FERM_PH-like_C"/>
</dbReference>
<dbReference type="InterPro" id="IPR001478">
    <property type="entry name" value="PDZ"/>
</dbReference>
<feature type="binding site" evidence="21">
    <location>
        <position position="2357"/>
    </location>
    <ligand>
        <name>substrate</name>
    </ligand>
</feature>
<keyword evidence="13" id="KW-0539">Nucleus</keyword>
<name>A0A803VKE6_FICAL</name>
<evidence type="ECO:0000256" key="3">
    <source>
        <dbReference type="ARBA" id="ARBA00004510"/>
    </source>
</evidence>
<dbReference type="InterPro" id="IPR003595">
    <property type="entry name" value="Tyr_Pase_cat"/>
</dbReference>
<dbReference type="InterPro" id="IPR029071">
    <property type="entry name" value="Ubiquitin-like_domsf"/>
</dbReference>
<evidence type="ECO:0000256" key="11">
    <source>
        <dbReference type="ARBA" id="ARBA00023054"/>
    </source>
</evidence>
<dbReference type="CDD" id="cd06792">
    <property type="entry name" value="PDZ2-PTPN13_FRMPD2-like"/>
    <property type="match status" value="1"/>
</dbReference>
<evidence type="ECO:0000256" key="7">
    <source>
        <dbReference type="ARBA" id="ARBA00022553"/>
    </source>
</evidence>
<evidence type="ECO:0000256" key="18">
    <source>
        <dbReference type="ARBA" id="ARBA00072465"/>
    </source>
</evidence>
<dbReference type="Pfam" id="PF00102">
    <property type="entry name" value="Y_phosphatase"/>
    <property type="match status" value="1"/>
</dbReference>
<dbReference type="InterPro" id="IPR011993">
    <property type="entry name" value="PH-like_dom_sf"/>
</dbReference>
<dbReference type="InterPro" id="IPR018979">
    <property type="entry name" value="FERM_N"/>
</dbReference>
<dbReference type="InterPro" id="IPR035963">
    <property type="entry name" value="FERM_2"/>
</dbReference>
<dbReference type="GO" id="GO:0005737">
    <property type="term" value="C:cytoplasm"/>
    <property type="evidence" value="ECO:0007669"/>
    <property type="project" value="UniProtKB-UniRule"/>
</dbReference>
<dbReference type="Gene3D" id="2.30.42.10">
    <property type="match status" value="5"/>
</dbReference>
<dbReference type="CDD" id="cd06695">
    <property type="entry name" value="PDZ3_PTPN13_FRMPD2-like"/>
    <property type="match status" value="1"/>
</dbReference>
<evidence type="ECO:0000256" key="15">
    <source>
        <dbReference type="ARBA" id="ARBA00051722"/>
    </source>
</evidence>
<dbReference type="InterPro" id="IPR029021">
    <property type="entry name" value="Prot-tyrosine_phosphatase-like"/>
</dbReference>
<protein>
    <recommendedName>
        <fullName evidence="18 19">Tyrosine-protein phosphatase non-receptor type 13</fullName>
        <ecNumber evidence="5 19">3.1.3.48</ecNumber>
    </recommendedName>
</protein>
<dbReference type="SUPFAM" id="SSF47031">
    <property type="entry name" value="Second domain of FERM"/>
    <property type="match status" value="1"/>
</dbReference>
<feature type="compositionally biased region" description="Polar residues" evidence="23">
    <location>
        <begin position="1226"/>
        <end position="1237"/>
    </location>
</feature>
<keyword evidence="9 19" id="KW-0378">Hydrolase</keyword>
<dbReference type="FunFam" id="2.30.29.30:FF:000107">
    <property type="entry name" value="Tyrosine-protein phosphatase non-receptor type 13"/>
    <property type="match status" value="1"/>
</dbReference>
<dbReference type="GO" id="GO:0005634">
    <property type="term" value="C:nucleus"/>
    <property type="evidence" value="ECO:0007669"/>
    <property type="project" value="UniProtKB-SubCell"/>
</dbReference>
<keyword evidence="30" id="KW-1185">Reference proteome</keyword>
<evidence type="ECO:0000259" key="26">
    <source>
        <dbReference type="PROSITE" id="PS50057"/>
    </source>
</evidence>
<dbReference type="SUPFAM" id="SSF52799">
    <property type="entry name" value="(Phosphotyrosine protein) phosphatases II"/>
    <property type="match status" value="1"/>
</dbReference>
<evidence type="ECO:0000313" key="29">
    <source>
        <dbReference type="Ensembl" id="ENSFALP00000023202.1"/>
    </source>
</evidence>
<proteinExistence type="inferred from homology"/>
<evidence type="ECO:0000256" key="12">
    <source>
        <dbReference type="ARBA" id="ARBA00023212"/>
    </source>
</evidence>
<comment type="catalytic activity">
    <reaction evidence="15 19">
        <text>O-phospho-L-tyrosyl-[protein] + H2O = L-tyrosyl-[protein] + phosphate</text>
        <dbReference type="Rhea" id="RHEA:10684"/>
        <dbReference type="Rhea" id="RHEA-COMP:10136"/>
        <dbReference type="Rhea" id="RHEA-COMP:20101"/>
        <dbReference type="ChEBI" id="CHEBI:15377"/>
        <dbReference type="ChEBI" id="CHEBI:43474"/>
        <dbReference type="ChEBI" id="CHEBI:46858"/>
        <dbReference type="ChEBI" id="CHEBI:61978"/>
        <dbReference type="EC" id="3.1.3.48"/>
    </reaction>
</comment>
<dbReference type="GO" id="GO:0030027">
    <property type="term" value="C:lamellipodium"/>
    <property type="evidence" value="ECO:0007669"/>
    <property type="project" value="UniProtKB-SubCell"/>
</dbReference>
<dbReference type="SMART" id="SM00404">
    <property type="entry name" value="PTPc_motif"/>
    <property type="match status" value="1"/>
</dbReference>
<feature type="coiled-coil region" evidence="22">
    <location>
        <begin position="442"/>
        <end position="469"/>
    </location>
</feature>
<evidence type="ECO:0000256" key="10">
    <source>
        <dbReference type="ARBA" id="ARBA00022912"/>
    </source>
</evidence>
<feature type="domain" description="KIND" evidence="28">
    <location>
        <begin position="3"/>
        <end position="187"/>
    </location>
</feature>
<dbReference type="InterPro" id="IPR000242">
    <property type="entry name" value="PTP_cat"/>
</dbReference>
<feature type="domain" description="Tyrosine-protein phosphatase" evidence="24">
    <location>
        <begin position="2118"/>
        <end position="2372"/>
    </location>
</feature>
<dbReference type="InterPro" id="IPR019748">
    <property type="entry name" value="FERM_central"/>
</dbReference>
<evidence type="ECO:0000259" key="24">
    <source>
        <dbReference type="PROSITE" id="PS50055"/>
    </source>
</evidence>
<evidence type="ECO:0000256" key="13">
    <source>
        <dbReference type="ARBA" id="ARBA00023242"/>
    </source>
</evidence>
<feature type="binding site" evidence="21">
    <location>
        <position position="2283"/>
    </location>
    <ligand>
        <name>substrate</name>
    </ligand>
</feature>
<dbReference type="PROSITE" id="PS51377">
    <property type="entry name" value="KIND"/>
    <property type="match status" value="1"/>
</dbReference>
<feature type="compositionally biased region" description="Basic and acidic residues" evidence="23">
    <location>
        <begin position="1602"/>
        <end position="1615"/>
    </location>
</feature>
<keyword evidence="8" id="KW-0677">Repeat</keyword>
<keyword evidence="12 19" id="KW-0206">Cytoskeleton</keyword>
<feature type="domain" description="PDZ" evidence="27">
    <location>
        <begin position="1047"/>
        <end position="1133"/>
    </location>
</feature>
<dbReference type="CDD" id="cd06697">
    <property type="entry name" value="PDZ5_PTPN13-like"/>
    <property type="match status" value="1"/>
</dbReference>
<evidence type="ECO:0000256" key="23">
    <source>
        <dbReference type="SAM" id="MobiDB-lite"/>
    </source>
</evidence>
<evidence type="ECO:0000256" key="9">
    <source>
        <dbReference type="ARBA" id="ARBA00022801"/>
    </source>
</evidence>
<evidence type="ECO:0000256" key="5">
    <source>
        <dbReference type="ARBA" id="ARBA00013064"/>
    </source>
</evidence>
<dbReference type="SMART" id="SM01196">
    <property type="entry name" value="FERM_C"/>
    <property type="match status" value="1"/>
</dbReference>
<evidence type="ECO:0000256" key="22">
    <source>
        <dbReference type="SAM" id="Coils"/>
    </source>
</evidence>
<dbReference type="InterPro" id="IPR000299">
    <property type="entry name" value="FERM_domain"/>
</dbReference>
<feature type="domain" description="PDZ" evidence="27">
    <location>
        <begin position="1835"/>
        <end position="1918"/>
    </location>
</feature>
<dbReference type="FunFam" id="2.30.42.10:FF:000084">
    <property type="entry name" value="Tyrosine-protein phosphatase non-receptor type 13"/>
    <property type="match status" value="1"/>
</dbReference>
<feature type="domain" description="PDZ" evidence="27">
    <location>
        <begin position="1740"/>
        <end position="1821"/>
    </location>
</feature>
<dbReference type="SMART" id="SM00750">
    <property type="entry name" value="KIND"/>
    <property type="match status" value="1"/>
</dbReference>
<dbReference type="CDD" id="cd14473">
    <property type="entry name" value="FERM_B-lobe"/>
    <property type="match status" value="1"/>
</dbReference>
<evidence type="ECO:0000256" key="21">
    <source>
        <dbReference type="PIRSR" id="PIRSR000933-51"/>
    </source>
</evidence>
<evidence type="ECO:0000256" key="16">
    <source>
        <dbReference type="ARBA" id="ARBA00058792"/>
    </source>
</evidence>
<dbReference type="CDD" id="cd14597">
    <property type="entry name" value="PTPc-N13"/>
    <property type="match status" value="1"/>
</dbReference>
<dbReference type="Pfam" id="PF00373">
    <property type="entry name" value="FERM_M"/>
    <property type="match status" value="1"/>
</dbReference>
<dbReference type="InterPro" id="IPR000387">
    <property type="entry name" value="Tyr_Pase_dom"/>
</dbReference>
<feature type="domain" description="Tyrosine specific protein phosphatases" evidence="25">
    <location>
        <begin position="2294"/>
        <end position="2363"/>
    </location>
</feature>
<dbReference type="FunFam" id="2.30.42.10:FF:000105">
    <property type="entry name" value="Tyrosine-protein phosphatase non-receptor type 13"/>
    <property type="match status" value="1"/>
</dbReference>
<evidence type="ECO:0000256" key="2">
    <source>
        <dbReference type="ARBA" id="ARBA00004245"/>
    </source>
</evidence>
<evidence type="ECO:0000256" key="14">
    <source>
        <dbReference type="ARBA" id="ARBA00023273"/>
    </source>
</evidence>
<comment type="function">
    <text evidence="16">Tyrosine phosphatase which negatively regulates FAS-induced apoptosis and NGFR-mediated pro-apoptotic signaling. May regulate phosphoinositide 3-kinase (PI3K) signaling through dephosphorylation of PIK3R2.</text>
</comment>
<dbReference type="SMART" id="SM00295">
    <property type="entry name" value="B41"/>
    <property type="match status" value="1"/>
</dbReference>
<feature type="binding site" evidence="21">
    <location>
        <begin position="2313"/>
        <end position="2319"/>
    </location>
    <ligand>
        <name>substrate</name>
    </ligand>
</feature>
<reference evidence="29" key="3">
    <citation type="submission" date="2025-09" db="UniProtKB">
        <authorList>
            <consortium name="Ensembl"/>
        </authorList>
    </citation>
    <scope>IDENTIFICATION</scope>
</reference>
<accession>A0A803VKE6</accession>
<dbReference type="PIRSF" id="PIRSF000933">
    <property type="entry name" value="Tyr-Ptase_nr13"/>
    <property type="match status" value="1"/>
</dbReference>
<organism evidence="29 30">
    <name type="scientific">Ficedula albicollis</name>
    <name type="common">Collared flycatcher</name>
    <name type="synonym">Muscicapa albicollis</name>
    <dbReference type="NCBI Taxonomy" id="59894"/>
    <lineage>
        <taxon>Eukaryota</taxon>
        <taxon>Metazoa</taxon>
        <taxon>Chordata</taxon>
        <taxon>Craniata</taxon>
        <taxon>Vertebrata</taxon>
        <taxon>Euteleostomi</taxon>
        <taxon>Archelosauria</taxon>
        <taxon>Archosauria</taxon>
        <taxon>Dinosauria</taxon>
        <taxon>Saurischia</taxon>
        <taxon>Theropoda</taxon>
        <taxon>Coelurosauria</taxon>
        <taxon>Aves</taxon>
        <taxon>Neognathae</taxon>
        <taxon>Neoaves</taxon>
        <taxon>Telluraves</taxon>
        <taxon>Australaves</taxon>
        <taxon>Passeriformes</taxon>
        <taxon>Muscicapidae</taxon>
        <taxon>Ficedula</taxon>
    </lineage>
</organism>
<evidence type="ECO:0000259" key="28">
    <source>
        <dbReference type="PROSITE" id="PS51377"/>
    </source>
</evidence>
<dbReference type="PROSITE" id="PS50056">
    <property type="entry name" value="TYR_PHOSPHATASE_2"/>
    <property type="match status" value="1"/>
</dbReference>
<evidence type="ECO:0000256" key="4">
    <source>
        <dbReference type="ARBA" id="ARBA00009649"/>
    </source>
</evidence>
<comment type="similarity">
    <text evidence="4 19">Belongs to the protein-tyrosine phosphatase family. Non-receptor class subfamily.</text>
</comment>
<dbReference type="Pfam" id="PF00595">
    <property type="entry name" value="PDZ"/>
    <property type="match status" value="5"/>
</dbReference>
<dbReference type="InterPro" id="IPR014352">
    <property type="entry name" value="FERM/acyl-CoA-bd_prot_sf"/>
</dbReference>
<keyword evidence="11 22" id="KW-0175">Coiled coil</keyword>
<comment type="subcellular location">
    <subcellularLocation>
        <location evidence="3">Cell projection</location>
        <location evidence="3">Lamellipodium</location>
    </subcellularLocation>
    <subcellularLocation>
        <location evidence="2 19">Cytoplasm</location>
        <location evidence="2 19">Cytoskeleton</location>
    </subcellularLocation>
    <subcellularLocation>
        <location evidence="1">Nucleus</location>
    </subcellularLocation>
</comment>
<dbReference type="CDD" id="cd17195">
    <property type="entry name" value="FERM_F1_PTPN13"/>
    <property type="match status" value="1"/>
</dbReference>
<dbReference type="Gene3D" id="3.90.190.10">
    <property type="entry name" value="Protein tyrosine phosphatase superfamily"/>
    <property type="match status" value="1"/>
</dbReference>
<dbReference type="GeneTree" id="ENSGT00940000155133"/>
<dbReference type="SMART" id="SM00228">
    <property type="entry name" value="PDZ"/>
    <property type="match status" value="5"/>
</dbReference>
<dbReference type="GO" id="GO:0004725">
    <property type="term" value="F:protein tyrosine phosphatase activity"/>
    <property type="evidence" value="ECO:0007669"/>
    <property type="project" value="UniProtKB-UniRule"/>
</dbReference>
<gene>
    <name evidence="29" type="primary">PTPN13</name>
</gene>
<dbReference type="PANTHER" id="PTHR46900:SF1">
    <property type="entry name" value="TYROSINE-PROTEIN PHOSPHATASE NON-RECEPTOR TYPE 13"/>
    <property type="match status" value="1"/>
</dbReference>
<dbReference type="PANTHER" id="PTHR46900">
    <property type="entry name" value="TYROSINE-PROTEIN PHOSPHATASE NON-RECEPTOR TYPE 13"/>
    <property type="match status" value="1"/>
</dbReference>
<feature type="domain" description="PDZ" evidence="27">
    <location>
        <begin position="1456"/>
        <end position="1544"/>
    </location>
</feature>
<dbReference type="Gene3D" id="2.30.29.30">
    <property type="entry name" value="Pleckstrin-homology domain (PH domain)/Phosphotyrosine-binding domain (PTB)"/>
    <property type="match status" value="1"/>
</dbReference>
<dbReference type="Gene3D" id="1.10.510.10">
    <property type="entry name" value="Transferase(Phosphotransferase) domain 1"/>
    <property type="match status" value="1"/>
</dbReference>
<feature type="compositionally biased region" description="Polar residues" evidence="23">
    <location>
        <begin position="1206"/>
        <end position="1215"/>
    </location>
</feature>
<dbReference type="FunFam" id="3.10.20.90:FF:000082">
    <property type="entry name" value="Tyrosine-protein phosphatase non-receptor type 13"/>
    <property type="match status" value="1"/>
</dbReference>
<dbReference type="InterPro" id="IPR011019">
    <property type="entry name" value="KIND_dom"/>
</dbReference>
<dbReference type="FunFam" id="1.10.510.10:FF:000242">
    <property type="entry name" value="Tyrosine-protein phosphatase non-receptor type 13"/>
    <property type="match status" value="1"/>
</dbReference>
<keyword evidence="14" id="KW-0966">Cell projection</keyword>
<dbReference type="Ensembl" id="ENSFALT00000031287.1">
    <property type="protein sequence ID" value="ENSFALP00000023202.1"/>
    <property type="gene ID" value="ENSFALG00000005571.2"/>
</dbReference>
<comment type="subunit">
    <text evidence="17">Interacts (via the first PDZ domain) with PLEKHA1 and PLEKHA2. Interacts (via the second PDZ domain) with TNFRSF6 (Fas receptor) (via C-terminus). Interacts (via the second PDZ domain) with TRIP6 (via the third LIM domain and C-terminus). Interacts (via the third PDZ domain) with NGFR (via C-terminal SVP motif) and PKN2 (via C-terminus). Interacts (via the second or fourth PDZ domains) with PDLIM4 (via C-terminus only or via combined C-terminus and LIM domain, but not LIM domain only). Found in a complex with PDLIM4 and TRIP6. Interacts with PDLIM4; this interaction results in dephosphorylation of SRC 'Tyr-419' by this protein leading to its inactivation. Interacts with BRD7. Interacts with RAPGEF6. Interacts with ARHGAP29. Interacts with PIK3R2; dephosphorylates PIK3R2. Interacts with FBXL2. Interacts (via the FERM domain) with ENTR1. Found in a complex with ENTR1, PTPN13 and GIT1.</text>
</comment>
<dbReference type="PRINTS" id="PR00935">
    <property type="entry name" value="BAND41"/>
</dbReference>
<dbReference type="PROSITE" id="PS50057">
    <property type="entry name" value="FERM_3"/>
    <property type="match status" value="1"/>
</dbReference>
<dbReference type="InterPro" id="IPR012153">
    <property type="entry name" value="PTPN13"/>
</dbReference>
<keyword evidence="7" id="KW-0597">Phosphoprotein</keyword>
<feature type="region of interest" description="Disordered" evidence="23">
    <location>
        <begin position="985"/>
        <end position="1022"/>
    </location>
</feature>
<dbReference type="Pfam" id="PF16599">
    <property type="entry name" value="PTN13_u3"/>
    <property type="match status" value="1"/>
</dbReference>
<evidence type="ECO:0000259" key="27">
    <source>
        <dbReference type="PROSITE" id="PS50106"/>
    </source>
</evidence>
<dbReference type="Proteomes" id="UP000016665">
    <property type="component" value="Chromosome 4"/>
</dbReference>
<evidence type="ECO:0000256" key="19">
    <source>
        <dbReference type="PIRNR" id="PIRNR000933"/>
    </source>
</evidence>
<feature type="region of interest" description="Disordered" evidence="23">
    <location>
        <begin position="1567"/>
        <end position="1619"/>
    </location>
</feature>
<dbReference type="InterPro" id="IPR036034">
    <property type="entry name" value="PDZ_sf"/>
</dbReference>
<dbReference type="FunFam" id="2.30.42.10:FF:000174">
    <property type="entry name" value="Tyrosine-protein phosphatase non-receptor type 13"/>
    <property type="match status" value="1"/>
</dbReference>
<evidence type="ECO:0000256" key="6">
    <source>
        <dbReference type="ARBA" id="ARBA00022490"/>
    </source>
</evidence>
<dbReference type="CDD" id="cd23072">
    <property type="entry name" value="PDZ1_PTPN13-like"/>
    <property type="match status" value="1"/>
</dbReference>
<reference evidence="29" key="2">
    <citation type="submission" date="2025-08" db="UniProtKB">
        <authorList>
            <consortium name="Ensembl"/>
        </authorList>
    </citation>
    <scope>IDENTIFICATION</scope>
</reference>
<feature type="domain" description="PDZ" evidence="27">
    <location>
        <begin position="1322"/>
        <end position="1407"/>
    </location>
</feature>
<evidence type="ECO:0000256" key="1">
    <source>
        <dbReference type="ARBA" id="ARBA00004123"/>
    </source>
</evidence>
<feature type="active site" description="Phosphocysteine intermediate" evidence="20">
    <location>
        <position position="2313"/>
    </location>
</feature>
<dbReference type="Pfam" id="PF09380">
    <property type="entry name" value="FERM_C"/>
    <property type="match status" value="1"/>
</dbReference>
<dbReference type="SUPFAM" id="SSF54236">
    <property type="entry name" value="Ubiquitin-like"/>
    <property type="match status" value="1"/>
</dbReference>
<keyword evidence="6 19" id="KW-0963">Cytoplasm</keyword>
<dbReference type="PROSITE" id="PS50106">
    <property type="entry name" value="PDZ"/>
    <property type="match status" value="5"/>
</dbReference>
<dbReference type="GO" id="GO:0036312">
    <property type="term" value="F:phosphatidylinositol 3-kinase regulatory subunit binding"/>
    <property type="evidence" value="ECO:0007669"/>
    <property type="project" value="TreeGrafter"/>
</dbReference>
<evidence type="ECO:0000313" key="30">
    <source>
        <dbReference type="Proteomes" id="UP000016665"/>
    </source>
</evidence>
<dbReference type="FunFam" id="2.30.42.10:FF:000086">
    <property type="entry name" value="Tyrosine-protein phosphatase non-receptor type 13"/>
    <property type="match status" value="1"/>
</dbReference>
<dbReference type="SMART" id="SM00194">
    <property type="entry name" value="PTPc"/>
    <property type="match status" value="1"/>
</dbReference>